<keyword evidence="2" id="KW-1185">Reference proteome</keyword>
<sequence length="78" mass="8462">MKLSPLMLAALDLLAPTGTARRVPRGWRVHERQADFIAPATMDALETRGLVAPRQAGAMRVITREGRQARQEGAGRAA</sequence>
<accession>A0A9W6N023</accession>
<dbReference type="RefSeq" id="WP_213371108.1">
    <property type="nucleotide sequence ID" value="NZ_BSFJ01000018.1"/>
</dbReference>
<reference evidence="1" key="1">
    <citation type="journal article" date="2014" name="Int. J. Syst. Evol. Microbiol.">
        <title>Complete genome sequence of Corynebacterium casei LMG S-19264T (=DSM 44701T), isolated from a smear-ripened cheese.</title>
        <authorList>
            <consortium name="US DOE Joint Genome Institute (JGI-PGF)"/>
            <person name="Walter F."/>
            <person name="Albersmeier A."/>
            <person name="Kalinowski J."/>
            <person name="Ruckert C."/>
        </authorList>
    </citation>
    <scope>NUCLEOTIDE SEQUENCE</scope>
    <source>
        <strain evidence="1">VKM B-2484</strain>
    </source>
</reference>
<comment type="caution">
    <text evidence="1">The sequence shown here is derived from an EMBL/GenBank/DDBJ whole genome shotgun (WGS) entry which is preliminary data.</text>
</comment>
<gene>
    <name evidence="1" type="ORF">GCM10017643_26830</name>
</gene>
<protein>
    <submittedName>
        <fullName evidence="1">Uncharacterized protein</fullName>
    </submittedName>
</protein>
<proteinExistence type="predicted"/>
<dbReference type="EMBL" id="BSFJ01000018">
    <property type="protein sequence ID" value="GLK72567.1"/>
    <property type="molecule type" value="Genomic_DNA"/>
</dbReference>
<dbReference type="Proteomes" id="UP001143370">
    <property type="component" value="Unassembled WGS sequence"/>
</dbReference>
<evidence type="ECO:0000313" key="2">
    <source>
        <dbReference type="Proteomes" id="UP001143370"/>
    </source>
</evidence>
<dbReference type="AlphaFoldDB" id="A0A9W6N023"/>
<evidence type="ECO:0000313" key="1">
    <source>
        <dbReference type="EMBL" id="GLK72567.1"/>
    </source>
</evidence>
<reference evidence="1" key="2">
    <citation type="submission" date="2023-01" db="EMBL/GenBank/DDBJ databases">
        <authorList>
            <person name="Sun Q."/>
            <person name="Evtushenko L."/>
        </authorList>
    </citation>
    <scope>NUCLEOTIDE SEQUENCE</scope>
    <source>
        <strain evidence="1">VKM B-2484</strain>
    </source>
</reference>
<organism evidence="1 2">
    <name type="scientific">Ancylobacter dichloromethanicus</name>
    <dbReference type="NCBI Taxonomy" id="518825"/>
    <lineage>
        <taxon>Bacteria</taxon>
        <taxon>Pseudomonadati</taxon>
        <taxon>Pseudomonadota</taxon>
        <taxon>Alphaproteobacteria</taxon>
        <taxon>Hyphomicrobiales</taxon>
        <taxon>Xanthobacteraceae</taxon>
        <taxon>Ancylobacter</taxon>
    </lineage>
</organism>
<name>A0A9W6N023_9HYPH</name>